<keyword evidence="6 9" id="KW-0472">Membrane</keyword>
<dbReference type="GeneID" id="31367690"/>
<dbReference type="OMA" id="AESQTWY"/>
<proteinExistence type="inferred from homology"/>
<dbReference type="SUPFAM" id="SSF101576">
    <property type="entry name" value="Supernatant protein factor (SPF), C-terminal domain"/>
    <property type="match status" value="1"/>
</dbReference>
<dbReference type="RefSeq" id="XP_020429744.1">
    <property type="nucleotide sequence ID" value="XM_020582963.1"/>
</dbReference>
<evidence type="ECO:0000256" key="9">
    <source>
        <dbReference type="SAM" id="Phobius"/>
    </source>
</evidence>
<protein>
    <submittedName>
        <fullName evidence="12">Emp24/gp25L/p24 family protein</fullName>
    </submittedName>
</protein>
<evidence type="ECO:0000256" key="10">
    <source>
        <dbReference type="SAM" id="SignalP"/>
    </source>
</evidence>
<evidence type="ECO:0000313" key="13">
    <source>
        <dbReference type="Proteomes" id="UP000001396"/>
    </source>
</evidence>
<evidence type="ECO:0000256" key="4">
    <source>
        <dbReference type="ARBA" id="ARBA00022729"/>
    </source>
</evidence>
<dbReference type="SMART" id="SM01190">
    <property type="entry name" value="EMP24_GP25L"/>
    <property type="match status" value="1"/>
</dbReference>
<feature type="domain" description="GOLD" evidence="11">
    <location>
        <begin position="31"/>
        <end position="116"/>
    </location>
</feature>
<gene>
    <name evidence="12" type="primary">empB</name>
    <name evidence="12" type="ORF">PPL_12223</name>
</gene>
<feature type="chain" id="PRO_5003041291" evidence="10">
    <location>
        <begin position="22"/>
        <end position="205"/>
    </location>
</feature>
<dbReference type="GO" id="GO:0016020">
    <property type="term" value="C:membrane"/>
    <property type="evidence" value="ECO:0007669"/>
    <property type="project" value="UniProtKB-SubCell"/>
</dbReference>
<dbReference type="InParanoid" id="D3BM15"/>
<comment type="caution">
    <text evidence="12">The sequence shown here is derived from an EMBL/GenBank/DDBJ whole genome shotgun (WGS) entry which is preliminary data.</text>
</comment>
<name>D3BM15_HETP5</name>
<evidence type="ECO:0000256" key="7">
    <source>
        <dbReference type="ARBA" id="ARBA00037847"/>
    </source>
</evidence>
<dbReference type="GO" id="GO:0012505">
    <property type="term" value="C:endomembrane system"/>
    <property type="evidence" value="ECO:0007669"/>
    <property type="project" value="UniProtKB-SubCell"/>
</dbReference>
<reference evidence="12 13" key="1">
    <citation type="journal article" date="2011" name="Genome Res.">
        <title>Phylogeny-wide analysis of social amoeba genomes highlights ancient origins for complex intercellular communication.</title>
        <authorList>
            <person name="Heidel A.J."/>
            <person name="Lawal H.M."/>
            <person name="Felder M."/>
            <person name="Schilde C."/>
            <person name="Helps N.R."/>
            <person name="Tunggal B."/>
            <person name="Rivero F."/>
            <person name="John U."/>
            <person name="Schleicher M."/>
            <person name="Eichinger L."/>
            <person name="Platzer M."/>
            <person name="Noegel A.A."/>
            <person name="Schaap P."/>
            <person name="Gloeckner G."/>
        </authorList>
    </citation>
    <scope>NUCLEOTIDE SEQUENCE [LARGE SCALE GENOMIC DNA]</scope>
    <source>
        <strain evidence="13">ATCC 26659 / Pp 5 / PN500</strain>
    </source>
</reference>
<keyword evidence="13" id="KW-1185">Reference proteome</keyword>
<evidence type="ECO:0000313" key="12">
    <source>
        <dbReference type="EMBL" id="EFA77616.1"/>
    </source>
</evidence>
<evidence type="ECO:0000256" key="2">
    <source>
        <dbReference type="ARBA" id="ARBA00007104"/>
    </source>
</evidence>
<dbReference type="PROSITE" id="PS50866">
    <property type="entry name" value="GOLD"/>
    <property type="match status" value="1"/>
</dbReference>
<evidence type="ECO:0000256" key="5">
    <source>
        <dbReference type="ARBA" id="ARBA00022989"/>
    </source>
</evidence>
<accession>D3BM15</accession>
<keyword evidence="3 8" id="KW-0812">Transmembrane</keyword>
<keyword evidence="5 9" id="KW-1133">Transmembrane helix</keyword>
<dbReference type="STRING" id="670386.D3BM15"/>
<evidence type="ECO:0000256" key="6">
    <source>
        <dbReference type="ARBA" id="ARBA00023136"/>
    </source>
</evidence>
<comment type="similarity">
    <text evidence="2 8">Belongs to the EMP24/GP25L family.</text>
</comment>
<keyword evidence="4 10" id="KW-0732">Signal</keyword>
<feature type="transmembrane region" description="Helical" evidence="9">
    <location>
        <begin position="171"/>
        <end position="193"/>
    </location>
</feature>
<evidence type="ECO:0000259" key="11">
    <source>
        <dbReference type="PROSITE" id="PS50866"/>
    </source>
</evidence>
<dbReference type="InterPro" id="IPR015720">
    <property type="entry name" value="Emp24-like"/>
</dbReference>
<dbReference type="EMBL" id="ADBJ01000042">
    <property type="protein sequence ID" value="EFA77616.1"/>
    <property type="molecule type" value="Genomic_DNA"/>
</dbReference>
<dbReference type="Proteomes" id="UP000001396">
    <property type="component" value="Unassembled WGS sequence"/>
</dbReference>
<feature type="signal peptide" evidence="10">
    <location>
        <begin position="1"/>
        <end position="21"/>
    </location>
</feature>
<dbReference type="InterPro" id="IPR009038">
    <property type="entry name" value="GOLD_dom"/>
</dbReference>
<dbReference type="AlphaFoldDB" id="D3BM15"/>
<organism evidence="12 13">
    <name type="scientific">Heterostelium pallidum (strain ATCC 26659 / Pp 5 / PN500)</name>
    <name type="common">Cellular slime mold</name>
    <name type="synonym">Polysphondylium pallidum</name>
    <dbReference type="NCBI Taxonomy" id="670386"/>
    <lineage>
        <taxon>Eukaryota</taxon>
        <taxon>Amoebozoa</taxon>
        <taxon>Evosea</taxon>
        <taxon>Eumycetozoa</taxon>
        <taxon>Dictyostelia</taxon>
        <taxon>Acytosteliales</taxon>
        <taxon>Acytosteliaceae</taxon>
        <taxon>Heterostelium</taxon>
    </lineage>
</organism>
<sequence length="205" mass="23717">MIRQTLLLAVVLCLAVVNVNALTMQIEPKTQECFYEYVENGKTSIILYQVIRGGLLDIDVRIYDPQGNTIFSRLHFDTTMKGRQSFTAATSGAYKLCFNNEMSRFTAKVVTFTWSFEDADNSFVKGDALSPMEQSVQKIERVLQSIVMEQKRMRFREQTNRDTSENTNARVVRWTIIQVLVLVSMGVGQIWYLRRWFDSKSTQRV</sequence>
<evidence type="ECO:0000256" key="8">
    <source>
        <dbReference type="RuleBase" id="RU003827"/>
    </source>
</evidence>
<evidence type="ECO:0000256" key="3">
    <source>
        <dbReference type="ARBA" id="ARBA00022692"/>
    </source>
</evidence>
<comment type="subcellular location">
    <subcellularLocation>
        <location evidence="7">Endomembrane system</location>
        <topology evidence="7">Single-pass membrane protein</topology>
    </subcellularLocation>
    <subcellularLocation>
        <location evidence="1 8">Membrane</location>
        <topology evidence="1 8">Single-pass type I membrane protein</topology>
    </subcellularLocation>
</comment>
<dbReference type="Pfam" id="PF01105">
    <property type="entry name" value="EMP24_GP25L"/>
    <property type="match status" value="1"/>
</dbReference>
<evidence type="ECO:0000256" key="1">
    <source>
        <dbReference type="ARBA" id="ARBA00004479"/>
    </source>
</evidence>
<dbReference type="PANTHER" id="PTHR22811">
    <property type="entry name" value="TRANSMEMBRANE EMP24 DOMAIN-CONTAINING PROTEIN"/>
    <property type="match status" value="1"/>
</dbReference>
<dbReference type="InterPro" id="IPR036598">
    <property type="entry name" value="GOLD_dom_sf"/>
</dbReference>
<dbReference type="FunCoup" id="D3BM15">
    <property type="interactions" value="135"/>
</dbReference>